<dbReference type="EnsemblPlants" id="AES98030">
    <property type="protein sequence ID" value="AES98030"/>
    <property type="gene ID" value="MTR_5g063340"/>
</dbReference>
<protein>
    <submittedName>
        <fullName evidence="1 2">Uncharacterized protein</fullName>
    </submittedName>
</protein>
<dbReference type="HOGENOM" id="CLU_2926101_0_0_1"/>
<evidence type="ECO:0000313" key="1">
    <source>
        <dbReference type="EMBL" id="AES98030.1"/>
    </source>
</evidence>
<evidence type="ECO:0000313" key="2">
    <source>
        <dbReference type="EnsemblPlants" id="AES98030"/>
    </source>
</evidence>
<proteinExistence type="predicted"/>
<dbReference type="EMBL" id="CM001221">
    <property type="protein sequence ID" value="AES98030.1"/>
    <property type="molecule type" value="Genomic_DNA"/>
</dbReference>
<evidence type="ECO:0000313" key="3">
    <source>
        <dbReference type="Proteomes" id="UP000002051"/>
    </source>
</evidence>
<organism evidence="1 3">
    <name type="scientific">Medicago truncatula</name>
    <name type="common">Barrel medic</name>
    <name type="synonym">Medicago tribuloides</name>
    <dbReference type="NCBI Taxonomy" id="3880"/>
    <lineage>
        <taxon>Eukaryota</taxon>
        <taxon>Viridiplantae</taxon>
        <taxon>Streptophyta</taxon>
        <taxon>Embryophyta</taxon>
        <taxon>Tracheophyta</taxon>
        <taxon>Spermatophyta</taxon>
        <taxon>Magnoliopsida</taxon>
        <taxon>eudicotyledons</taxon>
        <taxon>Gunneridae</taxon>
        <taxon>Pentapetalae</taxon>
        <taxon>rosids</taxon>
        <taxon>fabids</taxon>
        <taxon>Fabales</taxon>
        <taxon>Fabaceae</taxon>
        <taxon>Papilionoideae</taxon>
        <taxon>50 kb inversion clade</taxon>
        <taxon>NPAAA clade</taxon>
        <taxon>Hologalegina</taxon>
        <taxon>IRL clade</taxon>
        <taxon>Trifolieae</taxon>
        <taxon>Medicago</taxon>
    </lineage>
</organism>
<sequence length="61" mass="6763">MIIRYTGGYTAMVNYGAQLKNLAQSRIRGLAILHDTGPLSCSFGVKGGSMDMPKREDCRRR</sequence>
<keyword evidence="3" id="KW-1185">Reference proteome</keyword>
<reference evidence="2" key="3">
    <citation type="submission" date="2015-04" db="UniProtKB">
        <authorList>
            <consortium name="EnsemblPlants"/>
        </authorList>
    </citation>
    <scope>IDENTIFICATION</scope>
    <source>
        <strain evidence="2">cv. Jemalong A17</strain>
    </source>
</reference>
<reference evidence="1 3" key="1">
    <citation type="journal article" date="2011" name="Nature">
        <title>The Medicago genome provides insight into the evolution of rhizobial symbioses.</title>
        <authorList>
            <person name="Young N.D."/>
            <person name="Debelle F."/>
            <person name="Oldroyd G.E."/>
            <person name="Geurts R."/>
            <person name="Cannon S.B."/>
            <person name="Udvardi M.K."/>
            <person name="Benedito V.A."/>
            <person name="Mayer K.F."/>
            <person name="Gouzy J."/>
            <person name="Schoof H."/>
            <person name="Van de Peer Y."/>
            <person name="Proost S."/>
            <person name="Cook D.R."/>
            <person name="Meyers B.C."/>
            <person name="Spannagl M."/>
            <person name="Cheung F."/>
            <person name="De Mita S."/>
            <person name="Krishnakumar V."/>
            <person name="Gundlach H."/>
            <person name="Zhou S."/>
            <person name="Mudge J."/>
            <person name="Bharti A.K."/>
            <person name="Murray J.D."/>
            <person name="Naoumkina M.A."/>
            <person name="Rosen B."/>
            <person name="Silverstein K.A."/>
            <person name="Tang H."/>
            <person name="Rombauts S."/>
            <person name="Zhao P.X."/>
            <person name="Zhou P."/>
            <person name="Barbe V."/>
            <person name="Bardou P."/>
            <person name="Bechner M."/>
            <person name="Bellec A."/>
            <person name="Berger A."/>
            <person name="Berges H."/>
            <person name="Bidwell S."/>
            <person name="Bisseling T."/>
            <person name="Choisne N."/>
            <person name="Couloux A."/>
            <person name="Denny R."/>
            <person name="Deshpande S."/>
            <person name="Dai X."/>
            <person name="Doyle J.J."/>
            <person name="Dudez A.M."/>
            <person name="Farmer A.D."/>
            <person name="Fouteau S."/>
            <person name="Franken C."/>
            <person name="Gibelin C."/>
            <person name="Gish J."/>
            <person name="Goldstein S."/>
            <person name="Gonzalez A.J."/>
            <person name="Green P.J."/>
            <person name="Hallab A."/>
            <person name="Hartog M."/>
            <person name="Hua A."/>
            <person name="Humphray S.J."/>
            <person name="Jeong D.H."/>
            <person name="Jing Y."/>
            <person name="Jocker A."/>
            <person name="Kenton S.M."/>
            <person name="Kim D.J."/>
            <person name="Klee K."/>
            <person name="Lai H."/>
            <person name="Lang C."/>
            <person name="Lin S."/>
            <person name="Macmil S.L."/>
            <person name="Magdelenat G."/>
            <person name="Matthews L."/>
            <person name="McCorrison J."/>
            <person name="Monaghan E.L."/>
            <person name="Mun J.H."/>
            <person name="Najar F.Z."/>
            <person name="Nicholson C."/>
            <person name="Noirot C."/>
            <person name="O'Bleness M."/>
            <person name="Paule C.R."/>
            <person name="Poulain J."/>
            <person name="Prion F."/>
            <person name="Qin B."/>
            <person name="Qu C."/>
            <person name="Retzel E.F."/>
            <person name="Riddle C."/>
            <person name="Sallet E."/>
            <person name="Samain S."/>
            <person name="Samson N."/>
            <person name="Sanders I."/>
            <person name="Saurat O."/>
            <person name="Scarpelli C."/>
            <person name="Schiex T."/>
            <person name="Segurens B."/>
            <person name="Severin A.J."/>
            <person name="Sherrier D.J."/>
            <person name="Shi R."/>
            <person name="Sims S."/>
            <person name="Singer S.R."/>
            <person name="Sinharoy S."/>
            <person name="Sterck L."/>
            <person name="Viollet A."/>
            <person name="Wang B.B."/>
            <person name="Wang K."/>
            <person name="Wang M."/>
            <person name="Wang X."/>
            <person name="Warfsmann J."/>
            <person name="Weissenbach J."/>
            <person name="White D.D."/>
            <person name="White J.D."/>
            <person name="Wiley G.B."/>
            <person name="Wincker P."/>
            <person name="Xing Y."/>
            <person name="Yang L."/>
            <person name="Yao Z."/>
            <person name="Ying F."/>
            <person name="Zhai J."/>
            <person name="Zhou L."/>
            <person name="Zuber A."/>
            <person name="Denarie J."/>
            <person name="Dixon R.A."/>
            <person name="May G.D."/>
            <person name="Schwartz D.C."/>
            <person name="Rogers J."/>
            <person name="Quetier F."/>
            <person name="Town C.D."/>
            <person name="Roe B.A."/>
        </authorList>
    </citation>
    <scope>NUCLEOTIDE SEQUENCE [LARGE SCALE GENOMIC DNA]</scope>
    <source>
        <strain evidence="1">A17</strain>
        <strain evidence="2 3">cv. Jemalong A17</strain>
    </source>
</reference>
<dbReference type="Proteomes" id="UP000002051">
    <property type="component" value="Chromosome 5"/>
</dbReference>
<name>G7KAC8_MEDTR</name>
<reference evidence="1 3" key="2">
    <citation type="journal article" date="2014" name="BMC Genomics">
        <title>An improved genome release (version Mt4.0) for the model legume Medicago truncatula.</title>
        <authorList>
            <person name="Tang H."/>
            <person name="Krishnakumar V."/>
            <person name="Bidwell S."/>
            <person name="Rosen B."/>
            <person name="Chan A."/>
            <person name="Zhou S."/>
            <person name="Gentzbittel L."/>
            <person name="Childs K.L."/>
            <person name="Yandell M."/>
            <person name="Gundlach H."/>
            <person name="Mayer K.F."/>
            <person name="Schwartz D.C."/>
            <person name="Town C.D."/>
        </authorList>
    </citation>
    <scope>GENOME REANNOTATION</scope>
    <source>
        <strain evidence="2 3">cv. Jemalong A17</strain>
    </source>
</reference>
<accession>G7KAC8</accession>
<dbReference type="PaxDb" id="3880-AES98030"/>
<dbReference type="AlphaFoldDB" id="G7KAC8"/>
<gene>
    <name evidence="1" type="ordered locus">MTR_5g063340</name>
</gene>